<keyword evidence="3" id="KW-1185">Reference proteome</keyword>
<comment type="caution">
    <text evidence="2">The sequence shown here is derived from an EMBL/GenBank/DDBJ whole genome shotgun (WGS) entry which is preliminary data.</text>
</comment>
<gene>
    <name evidence="2" type="ORF">ILEXP_LOCUS12393</name>
</gene>
<evidence type="ECO:0000313" key="2">
    <source>
        <dbReference type="EMBL" id="CAK9144638.1"/>
    </source>
</evidence>
<evidence type="ECO:0000313" key="3">
    <source>
        <dbReference type="Proteomes" id="UP001642360"/>
    </source>
</evidence>
<evidence type="ECO:0000256" key="1">
    <source>
        <dbReference type="SAM" id="MobiDB-lite"/>
    </source>
</evidence>
<organism evidence="2 3">
    <name type="scientific">Ilex paraguariensis</name>
    <name type="common">yerba mate</name>
    <dbReference type="NCBI Taxonomy" id="185542"/>
    <lineage>
        <taxon>Eukaryota</taxon>
        <taxon>Viridiplantae</taxon>
        <taxon>Streptophyta</taxon>
        <taxon>Embryophyta</taxon>
        <taxon>Tracheophyta</taxon>
        <taxon>Spermatophyta</taxon>
        <taxon>Magnoliopsida</taxon>
        <taxon>eudicotyledons</taxon>
        <taxon>Gunneridae</taxon>
        <taxon>Pentapetalae</taxon>
        <taxon>asterids</taxon>
        <taxon>campanulids</taxon>
        <taxon>Aquifoliales</taxon>
        <taxon>Aquifoliaceae</taxon>
        <taxon>Ilex</taxon>
    </lineage>
</organism>
<accession>A0ABC8RIT6</accession>
<dbReference type="AlphaFoldDB" id="A0ABC8RIT6"/>
<protein>
    <submittedName>
        <fullName evidence="2">Uncharacterized protein</fullName>
    </submittedName>
</protein>
<reference evidence="2 3" key="1">
    <citation type="submission" date="2024-02" db="EMBL/GenBank/DDBJ databases">
        <authorList>
            <person name="Vignale AGUSTIN F."/>
            <person name="Sosa J E."/>
            <person name="Modenutti C."/>
        </authorList>
    </citation>
    <scope>NUCLEOTIDE SEQUENCE [LARGE SCALE GENOMIC DNA]</scope>
</reference>
<feature type="region of interest" description="Disordered" evidence="1">
    <location>
        <begin position="115"/>
        <end position="139"/>
    </location>
</feature>
<proteinExistence type="predicted"/>
<dbReference type="Proteomes" id="UP001642360">
    <property type="component" value="Unassembled WGS sequence"/>
</dbReference>
<feature type="region of interest" description="Disordered" evidence="1">
    <location>
        <begin position="188"/>
        <end position="217"/>
    </location>
</feature>
<feature type="compositionally biased region" description="Basic residues" evidence="1">
    <location>
        <begin position="206"/>
        <end position="215"/>
    </location>
</feature>
<feature type="compositionally biased region" description="Polar residues" evidence="1">
    <location>
        <begin position="121"/>
        <end position="131"/>
    </location>
</feature>
<name>A0ABC8RIT6_9AQUA</name>
<sequence>MVESLADCSCGYKQVEDKQASAKLDESELRLAQLQRQLPSNEPGALMHLVEDAAGKDEDDEETGECKNIFKNIKFFLSRDVWDLEKKSSSNTRCGTQNVLVEGIIDRAEAIEAAEKKRKSSVSNTSKQNSADDTEAGGESLPDLQQIAEDAANISKFVMSRKKRRLYEAMQRPTTALFLSHSHAARRDVASNDDSHSPGAIDLHKQQRKKPKKSLPHVCTWNETPKFNSSAVELEPRDFCNIKKDVNSCLVNDFGVSLVAAFVGVYKILQHVESFQKENKLNPLPIILCGTLHLTPWVTECWSRLRLQRRSLEVVSYGQQRHKQSPKEVRWLLLEKIRHQHKGGNSKCRPQSSIE</sequence>
<dbReference type="EMBL" id="CAUOFW020001413">
    <property type="protein sequence ID" value="CAK9144638.1"/>
    <property type="molecule type" value="Genomic_DNA"/>
</dbReference>